<gene>
    <name evidence="4" type="ORF">BLEM_1930</name>
</gene>
<dbReference type="Pfam" id="PF00440">
    <property type="entry name" value="TetR_N"/>
    <property type="match status" value="1"/>
</dbReference>
<evidence type="ECO:0000313" key="5">
    <source>
        <dbReference type="Proteomes" id="UP000216352"/>
    </source>
</evidence>
<dbReference type="Proteomes" id="UP000216352">
    <property type="component" value="Unassembled WGS sequence"/>
</dbReference>
<dbReference type="AlphaFoldDB" id="A0A261FM43"/>
<keyword evidence="5" id="KW-1185">Reference proteome</keyword>
<dbReference type="InterPro" id="IPR050624">
    <property type="entry name" value="HTH-type_Tx_Regulator"/>
</dbReference>
<protein>
    <submittedName>
        <fullName evidence="4">AcrR family transcriptional regulator</fullName>
    </submittedName>
</protein>
<organism evidence="4 5">
    <name type="scientific">Bifidobacterium lemurum</name>
    <dbReference type="NCBI Taxonomy" id="1603886"/>
    <lineage>
        <taxon>Bacteria</taxon>
        <taxon>Bacillati</taxon>
        <taxon>Actinomycetota</taxon>
        <taxon>Actinomycetes</taxon>
        <taxon>Bifidobacteriales</taxon>
        <taxon>Bifidobacteriaceae</taxon>
        <taxon>Bifidobacterium</taxon>
    </lineage>
</organism>
<dbReference type="Gene3D" id="1.10.357.10">
    <property type="entry name" value="Tetracycline Repressor, domain 2"/>
    <property type="match status" value="1"/>
</dbReference>
<dbReference type="InterPro" id="IPR009057">
    <property type="entry name" value="Homeodomain-like_sf"/>
</dbReference>
<dbReference type="EMBL" id="MWWX01000017">
    <property type="protein sequence ID" value="OZG60241.1"/>
    <property type="molecule type" value="Genomic_DNA"/>
</dbReference>
<dbReference type="GO" id="GO:0003677">
    <property type="term" value="F:DNA binding"/>
    <property type="evidence" value="ECO:0007669"/>
    <property type="project" value="UniProtKB-UniRule"/>
</dbReference>
<keyword evidence="1 2" id="KW-0238">DNA-binding</keyword>
<evidence type="ECO:0000313" key="4">
    <source>
        <dbReference type="EMBL" id="OZG60241.1"/>
    </source>
</evidence>
<feature type="DNA-binding region" description="H-T-H motif" evidence="2">
    <location>
        <begin position="33"/>
        <end position="52"/>
    </location>
</feature>
<comment type="caution">
    <text evidence="4">The sequence shown here is derived from an EMBL/GenBank/DDBJ whole genome shotgun (WGS) entry which is preliminary data.</text>
</comment>
<dbReference type="STRING" id="1603886.GCA_001895165_01865"/>
<dbReference type="InterPro" id="IPR001647">
    <property type="entry name" value="HTH_TetR"/>
</dbReference>
<dbReference type="PANTHER" id="PTHR43479">
    <property type="entry name" value="ACREF/ENVCD OPERON REPRESSOR-RELATED"/>
    <property type="match status" value="1"/>
</dbReference>
<evidence type="ECO:0000256" key="1">
    <source>
        <dbReference type="ARBA" id="ARBA00023125"/>
    </source>
</evidence>
<dbReference type="PANTHER" id="PTHR43479:SF11">
    <property type="entry name" value="ACREF_ENVCD OPERON REPRESSOR-RELATED"/>
    <property type="match status" value="1"/>
</dbReference>
<dbReference type="SUPFAM" id="SSF46689">
    <property type="entry name" value="Homeodomain-like"/>
    <property type="match status" value="1"/>
</dbReference>
<feature type="domain" description="HTH tetR-type" evidence="3">
    <location>
        <begin position="10"/>
        <end position="70"/>
    </location>
</feature>
<dbReference type="PROSITE" id="PS50977">
    <property type="entry name" value="HTH_TETR_2"/>
    <property type="match status" value="1"/>
</dbReference>
<name>A0A261FM43_9BIFI</name>
<sequence length="189" mass="22157">MYRSNNPSALRSQTRIINSFYQLLNDTAYEEISVKQIISKSQISRKTFYRNFDSKEDVLISCISKILSAYIEEMHTQSEVTLSWIIEQAFRILEHNKNFFQLLQRDNLLYLVLNVINREILDEHFSLSDQKSDFSRYIVYFNVGALFNVLSLWLEKDDAYSADDILRFLSDYMAGGITKNLKSPLVIQP</sequence>
<accession>A0A261FM43</accession>
<evidence type="ECO:0000256" key="2">
    <source>
        <dbReference type="PROSITE-ProRule" id="PRU00335"/>
    </source>
</evidence>
<reference evidence="4 5" key="1">
    <citation type="journal article" date="2017" name="BMC Genomics">
        <title>Comparative genomic and phylogenomic analyses of the Bifidobacteriaceae family.</title>
        <authorList>
            <person name="Lugli G.A."/>
            <person name="Milani C."/>
            <person name="Turroni F."/>
            <person name="Duranti S."/>
            <person name="Mancabelli L."/>
            <person name="Mangifesta M."/>
            <person name="Ferrario C."/>
            <person name="Modesto M."/>
            <person name="Mattarelli P."/>
            <person name="Jiri K."/>
            <person name="van Sinderen D."/>
            <person name="Ventura M."/>
        </authorList>
    </citation>
    <scope>NUCLEOTIDE SEQUENCE [LARGE SCALE GENOMIC DNA]</scope>
    <source>
        <strain evidence="4 5">DSM 28807</strain>
    </source>
</reference>
<proteinExistence type="predicted"/>
<evidence type="ECO:0000259" key="3">
    <source>
        <dbReference type="PROSITE" id="PS50977"/>
    </source>
</evidence>